<keyword evidence="5" id="KW-1185">Reference proteome</keyword>
<accession>A0A815FQN6</accession>
<dbReference type="EMBL" id="CAJOBA010041236">
    <property type="protein sequence ID" value="CAF4110056.1"/>
    <property type="molecule type" value="Genomic_DNA"/>
</dbReference>
<evidence type="ECO:0000313" key="4">
    <source>
        <dbReference type="EMBL" id="CAF4169493.1"/>
    </source>
</evidence>
<sequence length="173" mass="19897">MMALILWSIDRREDYIYPPSSSEDHADADRLVAKLTQVHFDLGGSALDRKGFVRDVFSLGDHQWMISAQQYYSFIDYYDNPIVPNAVFKLIEWTVYPIDFTDGFAPAYHLERSGSEEFGFIYILGRKLYPHYHESLVNFFNRCPSYMELKALIIGDVTGEAPLIFLVASGYKG</sequence>
<dbReference type="EMBL" id="CAJNOQ010013478">
    <property type="protein sequence ID" value="CAF1322462.1"/>
    <property type="molecule type" value="Genomic_DNA"/>
</dbReference>
<name>A0A815FQN6_9BILA</name>
<dbReference type="EMBL" id="CAJOBC010048489">
    <property type="protein sequence ID" value="CAF4169493.1"/>
    <property type="molecule type" value="Genomic_DNA"/>
</dbReference>
<dbReference type="Proteomes" id="UP000663829">
    <property type="component" value="Unassembled WGS sequence"/>
</dbReference>
<dbReference type="Proteomes" id="UP000682733">
    <property type="component" value="Unassembled WGS sequence"/>
</dbReference>
<proteinExistence type="predicted"/>
<dbReference type="Proteomes" id="UP000677228">
    <property type="component" value="Unassembled WGS sequence"/>
</dbReference>
<protein>
    <submittedName>
        <fullName evidence="2">Uncharacterized protein</fullName>
    </submittedName>
</protein>
<organism evidence="2 5">
    <name type="scientific">Didymodactylos carnosus</name>
    <dbReference type="NCBI Taxonomy" id="1234261"/>
    <lineage>
        <taxon>Eukaryota</taxon>
        <taxon>Metazoa</taxon>
        <taxon>Spiralia</taxon>
        <taxon>Gnathifera</taxon>
        <taxon>Rotifera</taxon>
        <taxon>Eurotatoria</taxon>
        <taxon>Bdelloidea</taxon>
        <taxon>Philodinida</taxon>
        <taxon>Philodinidae</taxon>
        <taxon>Didymodactylos</taxon>
    </lineage>
</organism>
<evidence type="ECO:0000313" key="1">
    <source>
        <dbReference type="EMBL" id="CAF1303315.1"/>
    </source>
</evidence>
<evidence type="ECO:0000313" key="2">
    <source>
        <dbReference type="EMBL" id="CAF1322462.1"/>
    </source>
</evidence>
<comment type="caution">
    <text evidence="2">The sequence shown here is derived from an EMBL/GenBank/DDBJ whole genome shotgun (WGS) entry which is preliminary data.</text>
</comment>
<evidence type="ECO:0000313" key="3">
    <source>
        <dbReference type="EMBL" id="CAF4110056.1"/>
    </source>
</evidence>
<reference evidence="2" key="1">
    <citation type="submission" date="2021-02" db="EMBL/GenBank/DDBJ databases">
        <authorList>
            <person name="Nowell W R."/>
        </authorList>
    </citation>
    <scope>NUCLEOTIDE SEQUENCE</scope>
</reference>
<evidence type="ECO:0000313" key="5">
    <source>
        <dbReference type="Proteomes" id="UP000663829"/>
    </source>
</evidence>
<dbReference type="OrthoDB" id="10073611at2759"/>
<dbReference type="EMBL" id="CAJNOK010019652">
    <property type="protein sequence ID" value="CAF1303315.1"/>
    <property type="molecule type" value="Genomic_DNA"/>
</dbReference>
<dbReference type="Proteomes" id="UP000681722">
    <property type="component" value="Unassembled WGS sequence"/>
</dbReference>
<gene>
    <name evidence="2" type="ORF">GPM918_LOCUS29543</name>
    <name evidence="1" type="ORF">OVA965_LOCUS28640</name>
    <name evidence="4" type="ORF">SRO942_LOCUS30129</name>
    <name evidence="3" type="ORF">TMI583_LOCUS29400</name>
</gene>
<dbReference type="AlphaFoldDB" id="A0A815FQN6"/>